<evidence type="ECO:0000256" key="2">
    <source>
        <dbReference type="SAM" id="Phobius"/>
    </source>
</evidence>
<dbReference type="OrthoDB" id="381406at2759"/>
<evidence type="ECO:0008006" key="5">
    <source>
        <dbReference type="Google" id="ProtNLM"/>
    </source>
</evidence>
<evidence type="ECO:0000256" key="1">
    <source>
        <dbReference type="SAM" id="MobiDB-lite"/>
    </source>
</evidence>
<dbReference type="EMBL" id="KI965566">
    <property type="protein sequence ID" value="EUD64023.1"/>
    <property type="molecule type" value="Genomic_DNA"/>
</dbReference>
<keyword evidence="2" id="KW-0812">Transmembrane</keyword>
<proteinExistence type="predicted"/>
<organism evidence="3 4">
    <name type="scientific">Plasmodium inui San Antonio 1</name>
    <dbReference type="NCBI Taxonomy" id="1237626"/>
    <lineage>
        <taxon>Eukaryota</taxon>
        <taxon>Sar</taxon>
        <taxon>Alveolata</taxon>
        <taxon>Apicomplexa</taxon>
        <taxon>Aconoidasida</taxon>
        <taxon>Haemosporida</taxon>
        <taxon>Plasmodiidae</taxon>
        <taxon>Plasmodium</taxon>
        <taxon>Plasmodium (Plasmodium)</taxon>
    </lineage>
</organism>
<reference evidence="3 4" key="1">
    <citation type="submission" date="2013-02" db="EMBL/GenBank/DDBJ databases">
        <title>The Genome Sequence of Plasmodium inui San Antonio 1.</title>
        <authorList>
            <consortium name="The Broad Institute Genome Sequencing Platform"/>
            <consortium name="The Broad Institute Genome Sequencing Center for Infectious Disease"/>
            <person name="Neafsey D."/>
            <person name="Cheeseman I."/>
            <person name="Volkman S."/>
            <person name="Adams J."/>
            <person name="Walker B."/>
            <person name="Young S.K."/>
            <person name="Zeng Q."/>
            <person name="Gargeya S."/>
            <person name="Fitzgerald M."/>
            <person name="Haas B."/>
            <person name="Abouelleil A."/>
            <person name="Alvarado L."/>
            <person name="Arachchi H.M."/>
            <person name="Berlin A.M."/>
            <person name="Chapman S.B."/>
            <person name="Dewar J."/>
            <person name="Goldberg J."/>
            <person name="Griggs A."/>
            <person name="Gujja S."/>
            <person name="Hansen M."/>
            <person name="Howarth C."/>
            <person name="Imamovic A."/>
            <person name="Larimer J."/>
            <person name="McCowan C."/>
            <person name="Murphy C."/>
            <person name="Neiman D."/>
            <person name="Pearson M."/>
            <person name="Priest M."/>
            <person name="Roberts A."/>
            <person name="Saif S."/>
            <person name="Shea T."/>
            <person name="Sisk P."/>
            <person name="Sykes S."/>
            <person name="Wortman J."/>
            <person name="Nusbaum C."/>
            <person name="Birren B."/>
        </authorList>
    </citation>
    <scope>NUCLEOTIDE SEQUENCE [LARGE SCALE GENOMIC DNA]</scope>
    <source>
        <strain evidence="3 4">San Antonio 1</strain>
    </source>
</reference>
<protein>
    <recommendedName>
        <fullName evidence="5">Pv-fam-d protein</fullName>
    </recommendedName>
</protein>
<evidence type="ECO:0000313" key="4">
    <source>
        <dbReference type="Proteomes" id="UP000030640"/>
    </source>
</evidence>
<accession>W6ZXL0</accession>
<keyword evidence="2" id="KW-1133">Transmembrane helix</keyword>
<feature type="compositionally biased region" description="Polar residues" evidence="1">
    <location>
        <begin position="138"/>
        <end position="157"/>
    </location>
</feature>
<evidence type="ECO:0000313" key="3">
    <source>
        <dbReference type="EMBL" id="EUD64023.1"/>
    </source>
</evidence>
<feature type="compositionally biased region" description="Low complexity" evidence="1">
    <location>
        <begin position="118"/>
        <end position="127"/>
    </location>
</feature>
<gene>
    <name evidence="3" type="ORF">C922_05598</name>
</gene>
<keyword evidence="2" id="KW-0472">Membrane</keyword>
<feature type="transmembrane region" description="Helical" evidence="2">
    <location>
        <begin position="271"/>
        <end position="291"/>
    </location>
</feature>
<feature type="transmembrane region" description="Helical" evidence="2">
    <location>
        <begin position="242"/>
        <end position="265"/>
    </location>
</feature>
<feature type="region of interest" description="Disordered" evidence="1">
    <location>
        <begin position="101"/>
        <end position="157"/>
    </location>
</feature>
<dbReference type="RefSeq" id="XP_008819391.1">
    <property type="nucleotide sequence ID" value="XM_008821169.1"/>
</dbReference>
<sequence length="294" mass="34502">MLNIFHYFQSICYKENSSDSSYNVSHRTALAESDVLKEQKYAEFKNKIEDFLQQNDDTSGETLNALVNDDEFTENLNHFIHRYASEAMLLRSRQEKGFQKDFGSYSSSSKYEERTDQFDSYDSSQDSLYELKRENSRTTKPVNNAVNRNELNSQQSVDEQEYNIPIQISQNPDRTKFIQSLIYDSESRKKKKSWIHGILHKLHSKFESEVERFLRIVSGRIRIYKGKGFSGYFRYLRSKYRVFNPLITSVGLSILAICIGSILNLKFLTGFGFILAVFTFYMILYYIFVVLELK</sequence>
<dbReference type="VEuPathDB" id="PlasmoDB:C922_05598"/>
<keyword evidence="4" id="KW-1185">Reference proteome</keyword>
<dbReference type="AlphaFoldDB" id="W6ZXL0"/>
<name>W6ZXL0_9APIC</name>
<dbReference type="Proteomes" id="UP000030640">
    <property type="component" value="Unassembled WGS sequence"/>
</dbReference>
<dbReference type="GeneID" id="20040872"/>